<keyword evidence="1" id="KW-0812">Transmembrane</keyword>
<dbReference type="Proteomes" id="UP000281726">
    <property type="component" value="Unassembled WGS sequence"/>
</dbReference>
<evidence type="ECO:0000313" key="2">
    <source>
        <dbReference type="EMBL" id="RKN48702.1"/>
    </source>
</evidence>
<evidence type="ECO:0000313" key="3">
    <source>
        <dbReference type="Proteomes" id="UP000281726"/>
    </source>
</evidence>
<organism evidence="2 3">
    <name type="scientific">Micromonospora endolithica</name>
    <dbReference type="NCBI Taxonomy" id="230091"/>
    <lineage>
        <taxon>Bacteria</taxon>
        <taxon>Bacillati</taxon>
        <taxon>Actinomycetota</taxon>
        <taxon>Actinomycetes</taxon>
        <taxon>Micromonosporales</taxon>
        <taxon>Micromonosporaceae</taxon>
        <taxon>Micromonospora</taxon>
    </lineage>
</organism>
<keyword evidence="1" id="KW-0472">Membrane</keyword>
<sequence length="74" mass="7867">MSHEQGFPLDEPAEVTTATVVGYTIAAVLLTGWFLFGWLVQRQGFVASVGETAGTAFGLLLAVAIVGTVRQSRR</sequence>
<feature type="transmembrane region" description="Helical" evidence="1">
    <location>
        <begin position="20"/>
        <end position="40"/>
    </location>
</feature>
<keyword evidence="3" id="KW-1185">Reference proteome</keyword>
<dbReference type="AlphaFoldDB" id="A0A3A9ZK50"/>
<comment type="caution">
    <text evidence="2">The sequence shown here is derived from an EMBL/GenBank/DDBJ whole genome shotgun (WGS) entry which is preliminary data.</text>
</comment>
<feature type="transmembrane region" description="Helical" evidence="1">
    <location>
        <begin position="52"/>
        <end position="69"/>
    </location>
</feature>
<evidence type="ECO:0000256" key="1">
    <source>
        <dbReference type="SAM" id="Phobius"/>
    </source>
</evidence>
<proteinExistence type="predicted"/>
<dbReference type="EMBL" id="RBAK01000003">
    <property type="protein sequence ID" value="RKN48702.1"/>
    <property type="molecule type" value="Genomic_DNA"/>
</dbReference>
<protein>
    <submittedName>
        <fullName evidence="2">Uncharacterized protein</fullName>
    </submittedName>
</protein>
<name>A0A3A9ZK50_9ACTN</name>
<reference evidence="2 3" key="1">
    <citation type="journal article" date="2004" name="Syst. Appl. Microbiol.">
        <title>Cryptoendolithic actinomycetes from antarctic sandstone rock samples: Micromonospora endolithica sp. nov. and two isolates related to Micromonospora coerulea Jensen 1932.</title>
        <authorList>
            <person name="Hirsch P."/>
            <person name="Mevs U."/>
            <person name="Kroppenstedt R.M."/>
            <person name="Schumann P."/>
            <person name="Stackebrandt E."/>
        </authorList>
    </citation>
    <scope>NUCLEOTIDE SEQUENCE [LARGE SCALE GENOMIC DNA]</scope>
    <source>
        <strain evidence="2 3">JCM 12677</strain>
    </source>
</reference>
<dbReference type="OrthoDB" id="3405688at2"/>
<accession>A0A3A9ZK50</accession>
<gene>
    <name evidence="2" type="ORF">D7223_10855</name>
</gene>
<keyword evidence="1" id="KW-1133">Transmembrane helix</keyword>